<accession>A0AA38YDC1</accession>
<dbReference type="Gene3D" id="3.40.50.720">
    <property type="entry name" value="NAD(P)-binding Rossmann-like Domain"/>
    <property type="match status" value="1"/>
</dbReference>
<dbReference type="PANTHER" id="PTHR45348">
    <property type="entry name" value="HYPOTHETICAL OXIDOREDUCTASE (EUROFUNG)"/>
    <property type="match status" value="1"/>
</dbReference>
<dbReference type="InterPro" id="IPR047122">
    <property type="entry name" value="Trans-enoyl_RdTase-like"/>
</dbReference>
<dbReference type="InterPro" id="IPR036291">
    <property type="entry name" value="NAD(P)-bd_dom_sf"/>
</dbReference>
<dbReference type="Gene3D" id="3.90.180.10">
    <property type="entry name" value="Medium-chain alcohol dehydrogenases, catalytic domain"/>
    <property type="match status" value="1"/>
</dbReference>
<comment type="similarity">
    <text evidence="1">Belongs to the zinc-containing alcohol dehydrogenase family.</text>
</comment>
<dbReference type="Pfam" id="PF08240">
    <property type="entry name" value="ADH_N"/>
    <property type="match status" value="1"/>
</dbReference>
<keyword evidence="2" id="KW-0560">Oxidoreductase</keyword>
<name>A0AA38YDC1_9EURO</name>
<dbReference type="PANTHER" id="PTHR45348:SF2">
    <property type="entry name" value="ZINC-TYPE ALCOHOL DEHYDROGENASE-LIKE PROTEIN C2E1P3.01"/>
    <property type="match status" value="1"/>
</dbReference>
<evidence type="ECO:0000259" key="3">
    <source>
        <dbReference type="SMART" id="SM00829"/>
    </source>
</evidence>
<dbReference type="Pfam" id="PF00107">
    <property type="entry name" value="ADH_zinc_N"/>
    <property type="match status" value="1"/>
</dbReference>
<keyword evidence="5" id="KW-1185">Reference proteome</keyword>
<dbReference type="InterPro" id="IPR013149">
    <property type="entry name" value="ADH-like_C"/>
</dbReference>
<dbReference type="InterPro" id="IPR011032">
    <property type="entry name" value="GroES-like_sf"/>
</dbReference>
<proteinExistence type="inferred from homology"/>
<dbReference type="Proteomes" id="UP001172681">
    <property type="component" value="Unassembled WGS sequence"/>
</dbReference>
<reference evidence="4" key="1">
    <citation type="submission" date="2022-10" db="EMBL/GenBank/DDBJ databases">
        <title>Culturing micro-colonial fungi from biological soil crusts in the Mojave desert and describing Neophaeococcomyces mojavensis, and introducing the new genera and species Taxawa tesnikishii.</title>
        <authorList>
            <person name="Kurbessoian T."/>
            <person name="Stajich J.E."/>
        </authorList>
    </citation>
    <scope>NUCLEOTIDE SEQUENCE</scope>
    <source>
        <strain evidence="4">TK_35</strain>
    </source>
</reference>
<dbReference type="EMBL" id="JAPDRN010000005">
    <property type="protein sequence ID" value="KAJ9644995.1"/>
    <property type="molecule type" value="Genomic_DNA"/>
</dbReference>
<dbReference type="InterPro" id="IPR013154">
    <property type="entry name" value="ADH-like_N"/>
</dbReference>
<evidence type="ECO:0000256" key="2">
    <source>
        <dbReference type="ARBA" id="ARBA00023002"/>
    </source>
</evidence>
<gene>
    <name evidence="4" type="ORF">H2204_001457</name>
</gene>
<evidence type="ECO:0000256" key="1">
    <source>
        <dbReference type="ARBA" id="ARBA00008072"/>
    </source>
</evidence>
<dbReference type="AlphaFoldDB" id="A0AA38YDC1"/>
<organism evidence="4 5">
    <name type="scientific">Knufia peltigerae</name>
    <dbReference type="NCBI Taxonomy" id="1002370"/>
    <lineage>
        <taxon>Eukaryota</taxon>
        <taxon>Fungi</taxon>
        <taxon>Dikarya</taxon>
        <taxon>Ascomycota</taxon>
        <taxon>Pezizomycotina</taxon>
        <taxon>Eurotiomycetes</taxon>
        <taxon>Chaetothyriomycetidae</taxon>
        <taxon>Chaetothyriales</taxon>
        <taxon>Trichomeriaceae</taxon>
        <taxon>Knufia</taxon>
    </lineage>
</organism>
<dbReference type="InterPro" id="IPR020843">
    <property type="entry name" value="ER"/>
</dbReference>
<feature type="domain" description="Enoyl reductase (ER)" evidence="3">
    <location>
        <begin position="8"/>
        <end position="347"/>
    </location>
</feature>
<dbReference type="GO" id="GO:0016651">
    <property type="term" value="F:oxidoreductase activity, acting on NAD(P)H"/>
    <property type="evidence" value="ECO:0007669"/>
    <property type="project" value="InterPro"/>
</dbReference>
<dbReference type="CDD" id="cd08249">
    <property type="entry name" value="enoyl_reductase_like"/>
    <property type="match status" value="1"/>
</dbReference>
<evidence type="ECO:0000313" key="4">
    <source>
        <dbReference type="EMBL" id="KAJ9644995.1"/>
    </source>
</evidence>
<evidence type="ECO:0000313" key="5">
    <source>
        <dbReference type="Proteomes" id="UP001172681"/>
    </source>
</evidence>
<dbReference type="SUPFAM" id="SSF51735">
    <property type="entry name" value="NAD(P)-binding Rossmann-fold domains"/>
    <property type="match status" value="1"/>
</dbReference>
<comment type="caution">
    <text evidence="4">The sequence shown here is derived from an EMBL/GenBank/DDBJ whole genome shotgun (WGS) entry which is preliminary data.</text>
</comment>
<dbReference type="SUPFAM" id="SSF50129">
    <property type="entry name" value="GroES-like"/>
    <property type="match status" value="1"/>
</dbReference>
<protein>
    <recommendedName>
        <fullName evidence="3">Enoyl reductase (ER) domain-containing protein</fullName>
    </recommendedName>
</protein>
<dbReference type="SMART" id="SM00829">
    <property type="entry name" value="PKS_ER"/>
    <property type="match status" value="1"/>
</dbReference>
<sequence length="353" mass="38173">MKAVVACGDEAVLTKNRPKPKLRDDCVLVKVIAVALNPTDWKHLAGRLVPDGCLLGCDFAGYVEEVGKGVTKVYSKGDRVAGTVHGGHPSQPEDGAFAEYIVAKGDLCFQVPRELPFEKAATLPLGLATVMQGLYQKGLKMNLPDNPIKEDKALVLIYGGSTATGALGIQFARLSGYTVVTTCSETNFEYVKSLGADHVLDCYNESPDQIGRQIREFTEDKLRLAWDLVSSSESARACSEALSSDGTGCRYASFLANKSPRPEIVSVGTNMYTIWGESFRVGEQLEYPASREDFDWGRRFMASAEILISQGKLRPHREVAMPGGLAGVPDGLEKLKMGGVSAGKLVYRISDTP</sequence>